<keyword evidence="6" id="KW-0508">mRNA splicing</keyword>
<feature type="non-terminal residue" evidence="9">
    <location>
        <position position="1"/>
    </location>
</feature>
<feature type="compositionally biased region" description="Basic residues" evidence="8">
    <location>
        <begin position="50"/>
        <end position="74"/>
    </location>
</feature>
<feature type="compositionally biased region" description="Low complexity" evidence="8">
    <location>
        <begin position="30"/>
        <end position="44"/>
    </location>
</feature>
<comment type="subcellular location">
    <subcellularLocation>
        <location evidence="1">Nucleus speckle</location>
    </subcellularLocation>
    <subcellularLocation>
        <location evidence="2">Nucleus</location>
        <location evidence="2">Nucleolus</location>
    </subcellularLocation>
</comment>
<evidence type="ECO:0000256" key="2">
    <source>
        <dbReference type="ARBA" id="ARBA00004604"/>
    </source>
</evidence>
<accession>A0A023EX06</accession>
<sequence>DERNSLESGSHKRLKKNKKKFKKKRKRHSSTSSETSSDSDSSLSSEEEKKRHKAKKHKKKKLKEKLKKQKKKSKAKDEGSENECVIGPALPNNLVEQSRRMAPETKEEWEKRQNVIKRVYDEQTGRYRLVKGDGEVLEEIVSRDRHKEINKQATLGDSQFFQSKLNLSKIN</sequence>
<evidence type="ECO:0000256" key="5">
    <source>
        <dbReference type="ARBA" id="ARBA00022664"/>
    </source>
</evidence>
<comment type="similarity">
    <text evidence="3">Belongs to the ARL6IP4 family.</text>
</comment>
<evidence type="ECO:0000256" key="4">
    <source>
        <dbReference type="ARBA" id="ARBA00017993"/>
    </source>
</evidence>
<dbReference type="GO" id="GO:0016607">
    <property type="term" value="C:nuclear speck"/>
    <property type="evidence" value="ECO:0007669"/>
    <property type="project" value="UniProtKB-SubCell"/>
</dbReference>
<proteinExistence type="evidence at transcript level"/>
<dbReference type="InterPro" id="IPR019532">
    <property type="entry name" value="Nucl_RNA-splicing_assoc_SR-25"/>
</dbReference>
<dbReference type="GO" id="GO:0006397">
    <property type="term" value="P:mRNA processing"/>
    <property type="evidence" value="ECO:0007669"/>
    <property type="project" value="UniProtKB-KW"/>
</dbReference>
<evidence type="ECO:0000256" key="1">
    <source>
        <dbReference type="ARBA" id="ARBA00004324"/>
    </source>
</evidence>
<feature type="compositionally biased region" description="Basic residues" evidence="8">
    <location>
        <begin position="11"/>
        <end position="29"/>
    </location>
</feature>
<keyword evidence="7" id="KW-0539">Nucleus</keyword>
<dbReference type="Pfam" id="PF10500">
    <property type="entry name" value="SR-25"/>
    <property type="match status" value="1"/>
</dbReference>
<evidence type="ECO:0000256" key="6">
    <source>
        <dbReference type="ARBA" id="ARBA00023187"/>
    </source>
</evidence>
<feature type="region of interest" description="Disordered" evidence="8">
    <location>
        <begin position="1"/>
        <end position="90"/>
    </location>
</feature>
<dbReference type="GO" id="GO:0005730">
    <property type="term" value="C:nucleolus"/>
    <property type="evidence" value="ECO:0007669"/>
    <property type="project" value="UniProtKB-SubCell"/>
</dbReference>
<evidence type="ECO:0000256" key="3">
    <source>
        <dbReference type="ARBA" id="ARBA00006852"/>
    </source>
</evidence>
<name>A0A023EX06_TRIIF</name>
<dbReference type="EMBL" id="GBBI01004797">
    <property type="protein sequence ID" value="JAC13915.1"/>
    <property type="molecule type" value="mRNA"/>
</dbReference>
<evidence type="ECO:0000256" key="7">
    <source>
        <dbReference type="ARBA" id="ARBA00023242"/>
    </source>
</evidence>
<dbReference type="GO" id="GO:0008380">
    <property type="term" value="P:RNA splicing"/>
    <property type="evidence" value="ECO:0007669"/>
    <property type="project" value="UniProtKB-KW"/>
</dbReference>
<evidence type="ECO:0000256" key="8">
    <source>
        <dbReference type="SAM" id="MobiDB-lite"/>
    </source>
</evidence>
<keyword evidence="5" id="KW-0507">mRNA processing</keyword>
<organism evidence="9">
    <name type="scientific">Triatoma infestans</name>
    <name type="common">Assassin bug</name>
    <dbReference type="NCBI Taxonomy" id="30076"/>
    <lineage>
        <taxon>Eukaryota</taxon>
        <taxon>Metazoa</taxon>
        <taxon>Ecdysozoa</taxon>
        <taxon>Arthropoda</taxon>
        <taxon>Hexapoda</taxon>
        <taxon>Insecta</taxon>
        <taxon>Pterygota</taxon>
        <taxon>Neoptera</taxon>
        <taxon>Paraneoptera</taxon>
        <taxon>Hemiptera</taxon>
        <taxon>Heteroptera</taxon>
        <taxon>Panheteroptera</taxon>
        <taxon>Cimicomorpha</taxon>
        <taxon>Reduviidae</taxon>
        <taxon>Triatominae</taxon>
        <taxon>Triatoma</taxon>
    </lineage>
</organism>
<reference evidence="9" key="1">
    <citation type="journal article" date="2014" name="PLoS Negl. Trop. Dis.">
        <title>An updated insight into the Sialotranscriptome of Triatoma infestans: developmental stage and geographic variations.</title>
        <authorList>
            <person name="Schwarz A."/>
            <person name="Medrano-Mercado N."/>
            <person name="Schaub G.A."/>
            <person name="Struchiner C.J."/>
            <person name="Bargues M.D."/>
            <person name="Levy M.Z."/>
            <person name="Ribeiro J.M."/>
        </authorList>
    </citation>
    <scope>NUCLEOTIDE SEQUENCE</scope>
    <source>
        <strain evidence="9">Chile</strain>
        <tissue evidence="9">Salivary glands</tissue>
    </source>
</reference>
<evidence type="ECO:0000313" key="9">
    <source>
        <dbReference type="EMBL" id="JAC13915.1"/>
    </source>
</evidence>
<dbReference type="AlphaFoldDB" id="A0A023EX06"/>
<protein>
    <recommendedName>
        <fullName evidence="4">ADP-ribosylation factor-like protein 6-interacting protein 4</fullName>
    </recommendedName>
</protein>